<feature type="transmembrane region" description="Helical" evidence="1">
    <location>
        <begin position="224"/>
        <end position="242"/>
    </location>
</feature>
<name>A0A1Z4KV17_ANAVA</name>
<keyword evidence="1" id="KW-0472">Membrane</keyword>
<geneLocation type="plasmid" evidence="2">
    <name>plasmid1</name>
</geneLocation>
<dbReference type="InterPro" id="IPR051082">
    <property type="entry name" value="Pentapeptide-BTB/POZ_domain"/>
</dbReference>
<feature type="transmembrane region" description="Helical" evidence="1">
    <location>
        <begin position="54"/>
        <end position="82"/>
    </location>
</feature>
<feature type="transmembrane region" description="Helical" evidence="1">
    <location>
        <begin position="124"/>
        <end position="143"/>
    </location>
</feature>
<keyword evidence="1" id="KW-0812">Transmembrane</keyword>
<evidence type="ECO:0000313" key="3">
    <source>
        <dbReference type="Proteomes" id="UP000217507"/>
    </source>
</evidence>
<dbReference type="Pfam" id="PF00805">
    <property type="entry name" value="Pentapeptide"/>
    <property type="match status" value="2"/>
</dbReference>
<feature type="transmembrane region" description="Helical" evidence="1">
    <location>
        <begin position="94"/>
        <end position="112"/>
    </location>
</feature>
<keyword evidence="1" id="KW-1133">Transmembrane helix</keyword>
<dbReference type="Proteomes" id="UP000217507">
    <property type="component" value="Plasmid Plasmid1 dna"/>
</dbReference>
<evidence type="ECO:0008006" key="4">
    <source>
        <dbReference type="Google" id="ProtNLM"/>
    </source>
</evidence>
<feature type="transmembrane region" description="Helical" evidence="1">
    <location>
        <begin position="195"/>
        <end position="218"/>
    </location>
</feature>
<feature type="transmembrane region" description="Helical" evidence="1">
    <location>
        <begin position="155"/>
        <end position="188"/>
    </location>
</feature>
<proteinExistence type="predicted"/>
<accession>A0A1Z4KV17</accession>
<sequence>MLKDFSGQNLRGRSFKGEDLGGANFSYADIRGVDFSGSNLSGANFSHAEAGLPLYWAIGLIIISSLLTAVIGICLLFTHIVLTAILTFSNNINISFKFGIICSIIFAVAFTIHKKFVAGLEALCLVFTVAVAMAVSTSIILDITANAKVNVLGNFAVAVALTVTIIFIIFFTVVGIMSIAVSAGIAIAVLESEKFLVLIFFTIIVTILILFSFIISVFNIYEAGIFTGIFVILSAYMGIFVTTSKKYETGIKEISIAVAAMKGTKFHLTNLSNANFSHAKLKNTNFEKANLTNVCWNNAKKLKYIYPIRIHQENGQVNSDNIDSHKSINFTFKKGIVWEAFLSTYKIIVDNEGVELNIQSIENKNNNVLVIKVQVPEGANKANISNIFRQKYKNALKAIEAKYEGELKNKNNQMTIYRQVYEDNLQQNANLLNIINKMATSQSINIQNIAKSESESMSESSKKQSSFDLKGAQFGGGLVNADTVNANQIGGNITNYNPEQKQNLAQAAADIQQLLNQLSQTYPTTTTSEKMSVVARAVDEIESNPTLKARVIGALKAGGTEALKELIDNPLINILLASIDGWQDAE</sequence>
<dbReference type="InterPro" id="IPR001646">
    <property type="entry name" value="5peptide_repeat"/>
</dbReference>
<gene>
    <name evidence="2" type="ORF">NIES23_55200</name>
</gene>
<evidence type="ECO:0000256" key="1">
    <source>
        <dbReference type="SAM" id="Phobius"/>
    </source>
</evidence>
<dbReference type="AlphaFoldDB" id="A0A1Z4KV17"/>
<reference evidence="2 3" key="1">
    <citation type="submission" date="2017-06" db="EMBL/GenBank/DDBJ databases">
        <title>Genome sequencing of cyanobaciteial culture collection at National Institute for Environmental Studies (NIES).</title>
        <authorList>
            <person name="Hirose Y."/>
            <person name="Shimura Y."/>
            <person name="Fujisawa T."/>
            <person name="Nakamura Y."/>
            <person name="Kawachi M."/>
        </authorList>
    </citation>
    <scope>NUCLEOTIDE SEQUENCE [LARGE SCALE GENOMIC DNA]</scope>
    <source>
        <strain evidence="2 3">NIES-23</strain>
        <plasmid evidence="3">Plasmid Plasmid1 dna</plasmid>
    </source>
</reference>
<protein>
    <recommendedName>
        <fullName evidence="4">Pentapeptide repeat-containing protein</fullName>
    </recommendedName>
</protein>
<dbReference type="PANTHER" id="PTHR14136:SF17">
    <property type="entry name" value="BTB_POZ DOMAIN-CONTAINING PROTEIN KCTD9"/>
    <property type="match status" value="1"/>
</dbReference>
<evidence type="ECO:0000313" key="2">
    <source>
        <dbReference type="EMBL" id="BAY72692.1"/>
    </source>
</evidence>
<dbReference type="Gene3D" id="2.160.20.80">
    <property type="entry name" value="E3 ubiquitin-protein ligase SopA"/>
    <property type="match status" value="2"/>
</dbReference>
<dbReference type="SUPFAM" id="SSF141571">
    <property type="entry name" value="Pentapeptide repeat-like"/>
    <property type="match status" value="1"/>
</dbReference>
<dbReference type="EMBL" id="AP018217">
    <property type="protein sequence ID" value="BAY72692.1"/>
    <property type="molecule type" value="Genomic_DNA"/>
</dbReference>
<keyword evidence="2" id="KW-0614">Plasmid</keyword>
<dbReference type="PANTHER" id="PTHR14136">
    <property type="entry name" value="BTB_POZ DOMAIN-CONTAINING PROTEIN KCTD9"/>
    <property type="match status" value="1"/>
</dbReference>
<organism evidence="2 3">
    <name type="scientific">Trichormus variabilis NIES-23</name>
    <dbReference type="NCBI Taxonomy" id="1973479"/>
    <lineage>
        <taxon>Bacteria</taxon>
        <taxon>Bacillati</taxon>
        <taxon>Cyanobacteriota</taxon>
        <taxon>Cyanophyceae</taxon>
        <taxon>Nostocales</taxon>
        <taxon>Nostocaceae</taxon>
        <taxon>Trichormus</taxon>
    </lineage>
</organism>